<dbReference type="Proteomes" id="UP000070121">
    <property type="component" value="Unassembled WGS sequence"/>
</dbReference>
<gene>
    <name evidence="1" type="ORF">CSAL01_03684</name>
</gene>
<comment type="caution">
    <text evidence="1">The sequence shown here is derived from an EMBL/GenBank/DDBJ whole genome shotgun (WGS) entry which is preliminary data.</text>
</comment>
<dbReference type="OrthoDB" id="10565813at2759"/>
<proteinExistence type="predicted"/>
<organism evidence="1 2">
    <name type="scientific">Colletotrichum salicis</name>
    <dbReference type="NCBI Taxonomy" id="1209931"/>
    <lineage>
        <taxon>Eukaryota</taxon>
        <taxon>Fungi</taxon>
        <taxon>Dikarya</taxon>
        <taxon>Ascomycota</taxon>
        <taxon>Pezizomycotina</taxon>
        <taxon>Sordariomycetes</taxon>
        <taxon>Hypocreomycetidae</taxon>
        <taxon>Glomerellales</taxon>
        <taxon>Glomerellaceae</taxon>
        <taxon>Colletotrichum</taxon>
        <taxon>Colletotrichum acutatum species complex</taxon>
    </lineage>
</organism>
<accession>A0A135V2W7</accession>
<sequence>MGEPRRIVNLPGFSGKPPSSLSEQCDVIRRGRRGKKKEGLDCCKNVGFFTVRPVIGVDAYAPRIKTASTKKPNSRERSRGRWFPAVPSGSSTLFDQTEAEASLAGCSVRHPRPLAGPPEVSLFHPAPSHPSGAVCLACLRKPNRDPCQRSWPITSQRSLRTWAQRFHSPIRPRNIQLSAALAHLPGESLCGGVGTSRSGTAFFSPCCLREAKTFGLEARRNPSATSSLRSRTLASLSGDVLAILRTLCHGSAD</sequence>
<dbReference type="AlphaFoldDB" id="A0A135V2W7"/>
<keyword evidence="2" id="KW-1185">Reference proteome</keyword>
<dbReference type="EMBL" id="JFFI01000576">
    <property type="protein sequence ID" value="KXH66907.1"/>
    <property type="molecule type" value="Genomic_DNA"/>
</dbReference>
<evidence type="ECO:0000313" key="1">
    <source>
        <dbReference type="EMBL" id="KXH66907.1"/>
    </source>
</evidence>
<protein>
    <submittedName>
        <fullName evidence="1">Uncharacterized protein</fullName>
    </submittedName>
</protein>
<name>A0A135V2W7_9PEZI</name>
<reference evidence="1 2" key="1">
    <citation type="submission" date="2014-02" db="EMBL/GenBank/DDBJ databases">
        <title>The genome sequence of Colletotrichum salicis CBS 607.94.</title>
        <authorList>
            <person name="Baroncelli R."/>
            <person name="Thon M.R."/>
        </authorList>
    </citation>
    <scope>NUCLEOTIDE SEQUENCE [LARGE SCALE GENOMIC DNA]</scope>
    <source>
        <strain evidence="1 2">CBS 607.94</strain>
    </source>
</reference>
<evidence type="ECO:0000313" key="2">
    <source>
        <dbReference type="Proteomes" id="UP000070121"/>
    </source>
</evidence>